<feature type="transmembrane region" description="Helical" evidence="1">
    <location>
        <begin position="79"/>
        <end position="104"/>
    </location>
</feature>
<accession>A0A7V1CY79</accession>
<dbReference type="EMBL" id="DRGM01000092">
    <property type="protein sequence ID" value="HEA16516.1"/>
    <property type="molecule type" value="Genomic_DNA"/>
</dbReference>
<dbReference type="Proteomes" id="UP000886188">
    <property type="component" value="Unassembled WGS sequence"/>
</dbReference>
<dbReference type="Pfam" id="PF08570">
    <property type="entry name" value="DUF1761"/>
    <property type="match status" value="1"/>
</dbReference>
<reference evidence="2" key="1">
    <citation type="journal article" date="2020" name="mSystems">
        <title>Genome- and Community-Level Interaction Insights into Carbon Utilization and Element Cycling Functions of Hydrothermarchaeota in Hydrothermal Sediment.</title>
        <authorList>
            <person name="Zhou Z."/>
            <person name="Liu Y."/>
            <person name="Xu W."/>
            <person name="Pan J."/>
            <person name="Luo Z.H."/>
            <person name="Li M."/>
        </authorList>
    </citation>
    <scope>NUCLEOTIDE SEQUENCE [LARGE SCALE GENOMIC DNA]</scope>
    <source>
        <strain evidence="2">HyVt-346</strain>
    </source>
</reference>
<gene>
    <name evidence="2" type="ORF">ENH88_08740</name>
</gene>
<dbReference type="AlphaFoldDB" id="A0A7V1CY79"/>
<dbReference type="InterPro" id="IPR013879">
    <property type="entry name" value="DUF1761"/>
</dbReference>
<feature type="transmembrane region" description="Helical" evidence="1">
    <location>
        <begin position="111"/>
        <end position="133"/>
    </location>
</feature>
<feature type="transmembrane region" description="Helical" evidence="1">
    <location>
        <begin position="53"/>
        <end position="73"/>
    </location>
</feature>
<name>A0A7V1CY79_9GAMM</name>
<feature type="transmembrane region" description="Helical" evidence="1">
    <location>
        <begin position="6"/>
        <end position="26"/>
    </location>
</feature>
<keyword evidence="1" id="KW-0472">Membrane</keyword>
<proteinExistence type="predicted"/>
<sequence length="134" mass="14783">MDLSQLDFVAVFLAAMSSFMLGGIWYSPWLFQRAWLEGCGLTELDLKATNPKWVFGGGFVLSLFIAFGLSMFLGPHPHLGVAVGVGFAIGVCWVSSALGMSYIYEQRPLKLFLINSGYHILQFTLMGLILGLWP</sequence>
<comment type="caution">
    <text evidence="2">The sequence shown here is derived from an EMBL/GenBank/DDBJ whole genome shotgun (WGS) entry which is preliminary data.</text>
</comment>
<protein>
    <submittedName>
        <fullName evidence="2">DUF1761 domain-containing protein</fullName>
    </submittedName>
</protein>
<evidence type="ECO:0000256" key="1">
    <source>
        <dbReference type="SAM" id="Phobius"/>
    </source>
</evidence>
<dbReference type="RefSeq" id="WP_304181683.1">
    <property type="nucleotide sequence ID" value="NZ_DRGM01000092.1"/>
</dbReference>
<keyword evidence="1" id="KW-0812">Transmembrane</keyword>
<organism evidence="2">
    <name type="scientific">Pseudoalteromonas prydzensis</name>
    <dbReference type="NCBI Taxonomy" id="182141"/>
    <lineage>
        <taxon>Bacteria</taxon>
        <taxon>Pseudomonadati</taxon>
        <taxon>Pseudomonadota</taxon>
        <taxon>Gammaproteobacteria</taxon>
        <taxon>Alteromonadales</taxon>
        <taxon>Pseudoalteromonadaceae</taxon>
        <taxon>Pseudoalteromonas</taxon>
    </lineage>
</organism>
<evidence type="ECO:0000313" key="2">
    <source>
        <dbReference type="EMBL" id="HEA16516.1"/>
    </source>
</evidence>
<keyword evidence="1" id="KW-1133">Transmembrane helix</keyword>